<evidence type="ECO:0000313" key="3">
    <source>
        <dbReference type="WBParaSite" id="EN70_2553"/>
    </source>
</evidence>
<accession>A0A1I7VHB1</accession>
<protein>
    <submittedName>
        <fullName evidence="3">Uncharacterized protein</fullName>
    </submittedName>
</protein>
<reference evidence="2" key="1">
    <citation type="submission" date="2012-04" db="EMBL/GenBank/DDBJ databases">
        <title>The Genome Sequence of Loa loa.</title>
        <authorList>
            <consortium name="The Broad Institute Genome Sequencing Platform"/>
            <consortium name="Broad Institute Genome Sequencing Center for Infectious Disease"/>
            <person name="Nutman T.B."/>
            <person name="Fink D.L."/>
            <person name="Russ C."/>
            <person name="Young S."/>
            <person name="Zeng Q."/>
            <person name="Gargeya S."/>
            <person name="Alvarado L."/>
            <person name="Berlin A."/>
            <person name="Chapman S.B."/>
            <person name="Chen Z."/>
            <person name="Freedman E."/>
            <person name="Gellesch M."/>
            <person name="Goldberg J."/>
            <person name="Griggs A."/>
            <person name="Gujja S."/>
            <person name="Heilman E.R."/>
            <person name="Heiman D."/>
            <person name="Howarth C."/>
            <person name="Mehta T."/>
            <person name="Neiman D."/>
            <person name="Pearson M."/>
            <person name="Roberts A."/>
            <person name="Saif S."/>
            <person name="Shea T."/>
            <person name="Shenoy N."/>
            <person name="Sisk P."/>
            <person name="Stolte C."/>
            <person name="Sykes S."/>
            <person name="White J."/>
            <person name="Yandava C."/>
            <person name="Haas B."/>
            <person name="Henn M.R."/>
            <person name="Nusbaum C."/>
            <person name="Birren B."/>
        </authorList>
    </citation>
    <scope>NUCLEOTIDE SEQUENCE [LARGE SCALE GENOMIC DNA]</scope>
</reference>
<feature type="region of interest" description="Disordered" evidence="1">
    <location>
        <begin position="58"/>
        <end position="83"/>
    </location>
</feature>
<reference evidence="3" key="2">
    <citation type="submission" date="2016-11" db="UniProtKB">
        <authorList>
            <consortium name="WormBaseParasite"/>
        </authorList>
    </citation>
    <scope>IDENTIFICATION</scope>
</reference>
<dbReference type="Proteomes" id="UP000095285">
    <property type="component" value="Unassembled WGS sequence"/>
</dbReference>
<evidence type="ECO:0000256" key="1">
    <source>
        <dbReference type="SAM" id="MobiDB-lite"/>
    </source>
</evidence>
<organism evidence="2 3">
    <name type="scientific">Loa loa</name>
    <name type="common">Eye worm</name>
    <name type="synonym">Filaria loa</name>
    <dbReference type="NCBI Taxonomy" id="7209"/>
    <lineage>
        <taxon>Eukaryota</taxon>
        <taxon>Metazoa</taxon>
        <taxon>Ecdysozoa</taxon>
        <taxon>Nematoda</taxon>
        <taxon>Chromadorea</taxon>
        <taxon>Rhabditida</taxon>
        <taxon>Spirurina</taxon>
        <taxon>Spiruromorpha</taxon>
        <taxon>Filarioidea</taxon>
        <taxon>Onchocercidae</taxon>
        <taxon>Loa</taxon>
    </lineage>
</organism>
<proteinExistence type="predicted"/>
<feature type="compositionally biased region" description="Basic residues" evidence="1">
    <location>
        <begin position="61"/>
        <end position="83"/>
    </location>
</feature>
<sequence length="83" mass="9391">MAGHEMLKCGPSACNLCDLGRRERIWHQGAQSSHHFCVDGTRTLLGNISPTVISVYDSRKKEHKVTKKGKIKEKKERKRGSFP</sequence>
<evidence type="ECO:0000313" key="2">
    <source>
        <dbReference type="Proteomes" id="UP000095285"/>
    </source>
</evidence>
<name>A0A1I7VHB1_LOALO</name>
<dbReference type="AlphaFoldDB" id="A0A1I7VHB1"/>
<keyword evidence="2" id="KW-1185">Reference proteome</keyword>
<dbReference type="WBParaSite" id="EN70_2553">
    <property type="protein sequence ID" value="EN70_2553"/>
    <property type="gene ID" value="EN70_2553"/>
</dbReference>